<keyword evidence="5" id="KW-1185">Reference proteome</keyword>
<dbReference type="Proteomes" id="UP000828390">
    <property type="component" value="Unassembled WGS sequence"/>
</dbReference>
<dbReference type="PIRSF" id="PIRSF005673">
    <property type="entry name" value="Importin_alpha"/>
    <property type="match status" value="1"/>
</dbReference>
<dbReference type="Pfam" id="PF00514">
    <property type="entry name" value="Arm"/>
    <property type="match status" value="1"/>
</dbReference>
<evidence type="ECO:0000256" key="2">
    <source>
        <dbReference type="PROSITE-ProRule" id="PRU00259"/>
    </source>
</evidence>
<evidence type="ECO:0000256" key="1">
    <source>
        <dbReference type="PIRNR" id="PIRNR005673"/>
    </source>
</evidence>
<dbReference type="PANTHER" id="PTHR16356">
    <property type="entry name" value="TRANSMEMBRANE AND COILED-COIL DOMAIN-CONTAINING PROTEIN 6 TMCO6"/>
    <property type="match status" value="1"/>
</dbReference>
<dbReference type="PROSITE" id="PS50176">
    <property type="entry name" value="ARM_REPEAT"/>
    <property type="match status" value="1"/>
</dbReference>
<feature type="repeat" description="ARM" evidence="2">
    <location>
        <begin position="185"/>
        <end position="227"/>
    </location>
</feature>
<evidence type="ECO:0000259" key="3">
    <source>
        <dbReference type="Pfam" id="PF01749"/>
    </source>
</evidence>
<accession>A0A9D4NGR0</accession>
<dbReference type="InterPro" id="IPR002652">
    <property type="entry name" value="Importin-a_IBB"/>
</dbReference>
<dbReference type="GO" id="GO:0061608">
    <property type="term" value="F:nuclear import signal receptor activity"/>
    <property type="evidence" value="ECO:0007669"/>
    <property type="project" value="InterPro"/>
</dbReference>
<dbReference type="SMART" id="SM00185">
    <property type="entry name" value="ARM"/>
    <property type="match status" value="7"/>
</dbReference>
<evidence type="ECO:0000313" key="4">
    <source>
        <dbReference type="EMBL" id="KAH3894055.1"/>
    </source>
</evidence>
<feature type="domain" description="IBB" evidence="3">
    <location>
        <begin position="5"/>
        <end position="46"/>
    </location>
</feature>
<dbReference type="EMBL" id="JAIWYP010000001">
    <property type="protein sequence ID" value="KAH3894055.1"/>
    <property type="molecule type" value="Genomic_DNA"/>
</dbReference>
<dbReference type="InterPro" id="IPR032413">
    <property type="entry name" value="Arm_3"/>
</dbReference>
<comment type="caution">
    <text evidence="4">The sequence shown here is derived from an EMBL/GenBank/DDBJ whole genome shotgun (WGS) entry which is preliminary data.</text>
</comment>
<dbReference type="InterPro" id="IPR024931">
    <property type="entry name" value="Importin_alpha"/>
</dbReference>
<dbReference type="GO" id="GO:0005737">
    <property type="term" value="C:cytoplasm"/>
    <property type="evidence" value="ECO:0007669"/>
    <property type="project" value="InterPro"/>
</dbReference>
<proteinExistence type="inferred from homology"/>
<organism evidence="4 5">
    <name type="scientific">Dreissena polymorpha</name>
    <name type="common">Zebra mussel</name>
    <name type="synonym">Mytilus polymorpha</name>
    <dbReference type="NCBI Taxonomy" id="45954"/>
    <lineage>
        <taxon>Eukaryota</taxon>
        <taxon>Metazoa</taxon>
        <taxon>Spiralia</taxon>
        <taxon>Lophotrochozoa</taxon>
        <taxon>Mollusca</taxon>
        <taxon>Bivalvia</taxon>
        <taxon>Autobranchia</taxon>
        <taxon>Heteroconchia</taxon>
        <taxon>Euheterodonta</taxon>
        <taxon>Imparidentia</taxon>
        <taxon>Neoheterodontei</taxon>
        <taxon>Myida</taxon>
        <taxon>Dreissenoidea</taxon>
        <taxon>Dreissenidae</taxon>
        <taxon>Dreissena</taxon>
    </lineage>
</organism>
<dbReference type="Pfam" id="PF16186">
    <property type="entry name" value="Arm_3"/>
    <property type="match status" value="1"/>
</dbReference>
<dbReference type="PANTHER" id="PTHR16356:SF1">
    <property type="entry name" value="TRANSMEMBRANE AND COILED-COIL DOMAIN-CONTAINING PROTEIN 6"/>
    <property type="match status" value="1"/>
</dbReference>
<dbReference type="InterPro" id="IPR016024">
    <property type="entry name" value="ARM-type_fold"/>
</dbReference>
<dbReference type="GO" id="GO:0006606">
    <property type="term" value="P:protein import into nucleus"/>
    <property type="evidence" value="ECO:0007669"/>
    <property type="project" value="InterPro"/>
</dbReference>
<sequence length="480" mass="52742">MDEHKDKYKHQVDSVDKLKEKRGQEVISLRKEKREKIVSSKRFRFEDGQAGGGEHGFTEEMVTDSCKKLQHSGQEKLPLLQCVRQACAQGVIYIDAFFKVENSLQCIVGLLTGNDVELQHEAAWCLTNISAGNTDHALSVAKSAAPYLITYLSSNNPLMQDQCAWALGNLAGDSPECRTMMQAQGAVVPLVTLLQSPVPAVVQSAAFALSNIARDSPDVTRELVTAGLVPMLVPYISLAPENRPILEEVAWILTYLSTSGEHVPLMIENGLLTSAVSLIVKLQGENPQDVKTVTPLLRCLGNICSGPNDYTLLALENPRLLHTVGQYLDSSIRHIVKETLWVLSNIVGEPSVAASVSSGPILQKVTDKLEDGFDIKQEALYVLNNLLSHGPEACESLLNHKVLPAVVPILKSHDVDVLNLALAFIEMMLRFNTDCSEVFESYGGVTRLEGLEYHSNHTIAEKANSLLEMYFQKENEDVGQ</sequence>
<gene>
    <name evidence="4" type="ORF">DPMN_018212</name>
</gene>
<keyword evidence="1" id="KW-0653">Protein transport</keyword>
<keyword evidence="1" id="KW-0813">Transport</keyword>
<dbReference type="OrthoDB" id="21522at2759"/>
<dbReference type="InterPro" id="IPR011989">
    <property type="entry name" value="ARM-like"/>
</dbReference>
<name>A0A9D4NGR0_DREPO</name>
<evidence type="ECO:0000313" key="5">
    <source>
        <dbReference type="Proteomes" id="UP000828390"/>
    </source>
</evidence>
<comment type="similarity">
    <text evidence="1">Belongs to the importin alpha family.</text>
</comment>
<protein>
    <recommendedName>
        <fullName evidence="1">Importin subunit alpha</fullName>
    </recommendedName>
</protein>
<dbReference type="Pfam" id="PF13513">
    <property type="entry name" value="HEAT_EZ"/>
    <property type="match status" value="1"/>
</dbReference>
<reference evidence="4" key="1">
    <citation type="journal article" date="2019" name="bioRxiv">
        <title>The Genome of the Zebra Mussel, Dreissena polymorpha: A Resource for Invasive Species Research.</title>
        <authorList>
            <person name="McCartney M.A."/>
            <person name="Auch B."/>
            <person name="Kono T."/>
            <person name="Mallez S."/>
            <person name="Zhang Y."/>
            <person name="Obille A."/>
            <person name="Becker A."/>
            <person name="Abrahante J.E."/>
            <person name="Garbe J."/>
            <person name="Badalamenti J.P."/>
            <person name="Herman A."/>
            <person name="Mangelson H."/>
            <person name="Liachko I."/>
            <person name="Sullivan S."/>
            <person name="Sone E.D."/>
            <person name="Koren S."/>
            <person name="Silverstein K.A.T."/>
            <person name="Beckman K.B."/>
            <person name="Gohl D.M."/>
        </authorList>
    </citation>
    <scope>NUCLEOTIDE SEQUENCE</scope>
    <source>
        <strain evidence="4">Duluth1</strain>
        <tissue evidence="4">Whole animal</tissue>
    </source>
</reference>
<reference evidence="4" key="2">
    <citation type="submission" date="2020-11" db="EMBL/GenBank/DDBJ databases">
        <authorList>
            <person name="McCartney M.A."/>
            <person name="Auch B."/>
            <person name="Kono T."/>
            <person name="Mallez S."/>
            <person name="Becker A."/>
            <person name="Gohl D.M."/>
            <person name="Silverstein K.A.T."/>
            <person name="Koren S."/>
            <person name="Bechman K.B."/>
            <person name="Herman A."/>
            <person name="Abrahante J.E."/>
            <person name="Garbe J."/>
        </authorList>
    </citation>
    <scope>NUCLEOTIDE SEQUENCE</scope>
    <source>
        <strain evidence="4">Duluth1</strain>
        <tissue evidence="4">Whole animal</tissue>
    </source>
</reference>
<dbReference type="AlphaFoldDB" id="A0A9D4NGR0"/>
<dbReference type="Pfam" id="PF01749">
    <property type="entry name" value="IBB"/>
    <property type="match status" value="1"/>
</dbReference>
<dbReference type="SUPFAM" id="SSF48371">
    <property type="entry name" value="ARM repeat"/>
    <property type="match status" value="1"/>
</dbReference>
<dbReference type="Gene3D" id="1.25.10.10">
    <property type="entry name" value="Leucine-rich Repeat Variant"/>
    <property type="match status" value="1"/>
</dbReference>
<dbReference type="InterPro" id="IPR000225">
    <property type="entry name" value="Armadillo"/>
</dbReference>